<accession>A0A081BMJ2</accession>
<dbReference type="AlphaFoldDB" id="A0A081BMJ2"/>
<feature type="transmembrane region" description="Helical" evidence="1">
    <location>
        <begin position="6"/>
        <end position="29"/>
    </location>
</feature>
<sequence>MDKLGLGIQLMMYGLAGVFTVLIMFYGMITGLMKLFPYKPEETNK</sequence>
<gene>
    <name evidence="2" type="ORF">U14_02853</name>
</gene>
<dbReference type="NCBIfam" id="NF040909">
    <property type="entry name" value="OadG_rel_small"/>
    <property type="match status" value="1"/>
</dbReference>
<keyword evidence="3" id="KW-1185">Reference proteome</keyword>
<reference evidence="2" key="1">
    <citation type="journal article" date="2015" name="PeerJ">
        <title>First genomic representation of candidate bacterial phylum KSB3 points to enhanced environmental sensing as a trigger of wastewater bulking.</title>
        <authorList>
            <person name="Sekiguchi Y."/>
            <person name="Ohashi A."/>
            <person name="Parks D.H."/>
            <person name="Yamauchi T."/>
            <person name="Tyson G.W."/>
            <person name="Hugenholtz P."/>
        </authorList>
    </citation>
    <scope>NUCLEOTIDE SEQUENCE [LARGE SCALE GENOMIC DNA]</scope>
</reference>
<organism evidence="2">
    <name type="scientific">Candidatus Moduliflexus flocculans</name>
    <dbReference type="NCBI Taxonomy" id="1499966"/>
    <lineage>
        <taxon>Bacteria</taxon>
        <taxon>Candidatus Moduliflexota</taxon>
        <taxon>Candidatus Moduliflexia</taxon>
        <taxon>Candidatus Moduliflexales</taxon>
        <taxon>Candidatus Moduliflexaceae</taxon>
    </lineage>
</organism>
<protein>
    <recommendedName>
        <fullName evidence="4">Oxaloacetate decarboxylase, gamma chain</fullName>
    </recommendedName>
</protein>
<dbReference type="EMBL" id="DF820457">
    <property type="protein sequence ID" value="GAK51608.1"/>
    <property type="molecule type" value="Genomic_DNA"/>
</dbReference>
<dbReference type="HOGENOM" id="CLU_217485_0_0_0"/>
<evidence type="ECO:0008006" key="4">
    <source>
        <dbReference type="Google" id="ProtNLM"/>
    </source>
</evidence>
<evidence type="ECO:0000313" key="3">
    <source>
        <dbReference type="Proteomes" id="UP000030700"/>
    </source>
</evidence>
<name>A0A081BMJ2_9BACT</name>
<keyword evidence="1" id="KW-0812">Transmembrane</keyword>
<proteinExistence type="predicted"/>
<keyword evidence="1" id="KW-1133">Transmembrane helix</keyword>
<dbReference type="Proteomes" id="UP000030700">
    <property type="component" value="Unassembled WGS sequence"/>
</dbReference>
<evidence type="ECO:0000256" key="1">
    <source>
        <dbReference type="SAM" id="Phobius"/>
    </source>
</evidence>
<keyword evidence="1" id="KW-0472">Membrane</keyword>
<evidence type="ECO:0000313" key="2">
    <source>
        <dbReference type="EMBL" id="GAK51608.1"/>
    </source>
</evidence>